<dbReference type="Proteomes" id="UP000821853">
    <property type="component" value="Unassembled WGS sequence"/>
</dbReference>
<proteinExistence type="predicted"/>
<accession>A0A9J6GQU3</accession>
<keyword evidence="2" id="KW-1185">Reference proteome</keyword>
<organism evidence="1 2">
    <name type="scientific">Haemaphysalis longicornis</name>
    <name type="common">Bush tick</name>
    <dbReference type="NCBI Taxonomy" id="44386"/>
    <lineage>
        <taxon>Eukaryota</taxon>
        <taxon>Metazoa</taxon>
        <taxon>Ecdysozoa</taxon>
        <taxon>Arthropoda</taxon>
        <taxon>Chelicerata</taxon>
        <taxon>Arachnida</taxon>
        <taxon>Acari</taxon>
        <taxon>Parasitiformes</taxon>
        <taxon>Ixodida</taxon>
        <taxon>Ixodoidea</taxon>
        <taxon>Ixodidae</taxon>
        <taxon>Haemaphysalinae</taxon>
        <taxon>Haemaphysalis</taxon>
    </lineage>
</organism>
<dbReference type="VEuPathDB" id="VectorBase:HLOH_044053"/>
<gene>
    <name evidence="1" type="ORF">HPB48_011037</name>
</gene>
<dbReference type="EMBL" id="JABSTR010000008">
    <property type="protein sequence ID" value="KAH9377064.1"/>
    <property type="molecule type" value="Genomic_DNA"/>
</dbReference>
<evidence type="ECO:0000313" key="1">
    <source>
        <dbReference type="EMBL" id="KAH9377064.1"/>
    </source>
</evidence>
<dbReference type="AlphaFoldDB" id="A0A9J6GQU3"/>
<sequence>MESAETTEQELRQHLESEQARILFALSMGRSKTILVTFDGLRVPSACYFTVPPCTAILIAREACYA</sequence>
<evidence type="ECO:0000313" key="2">
    <source>
        <dbReference type="Proteomes" id="UP000821853"/>
    </source>
</evidence>
<comment type="caution">
    <text evidence="1">The sequence shown here is derived from an EMBL/GenBank/DDBJ whole genome shotgun (WGS) entry which is preliminary data.</text>
</comment>
<reference evidence="1 2" key="1">
    <citation type="journal article" date="2020" name="Cell">
        <title>Large-Scale Comparative Analyses of Tick Genomes Elucidate Their Genetic Diversity and Vector Capacities.</title>
        <authorList>
            <consortium name="Tick Genome and Microbiome Consortium (TIGMIC)"/>
            <person name="Jia N."/>
            <person name="Wang J."/>
            <person name="Shi W."/>
            <person name="Du L."/>
            <person name="Sun Y."/>
            <person name="Zhan W."/>
            <person name="Jiang J.F."/>
            <person name="Wang Q."/>
            <person name="Zhang B."/>
            <person name="Ji P."/>
            <person name="Bell-Sakyi L."/>
            <person name="Cui X.M."/>
            <person name="Yuan T.T."/>
            <person name="Jiang B.G."/>
            <person name="Yang W.F."/>
            <person name="Lam T.T."/>
            <person name="Chang Q.C."/>
            <person name="Ding S.J."/>
            <person name="Wang X.J."/>
            <person name="Zhu J.G."/>
            <person name="Ruan X.D."/>
            <person name="Zhao L."/>
            <person name="Wei J.T."/>
            <person name="Ye R.Z."/>
            <person name="Que T.C."/>
            <person name="Du C.H."/>
            <person name="Zhou Y.H."/>
            <person name="Cheng J.X."/>
            <person name="Dai P.F."/>
            <person name="Guo W.B."/>
            <person name="Han X.H."/>
            <person name="Huang E.J."/>
            <person name="Li L.F."/>
            <person name="Wei W."/>
            <person name="Gao Y.C."/>
            <person name="Liu J.Z."/>
            <person name="Shao H.Z."/>
            <person name="Wang X."/>
            <person name="Wang C.C."/>
            <person name="Yang T.C."/>
            <person name="Huo Q.B."/>
            <person name="Li W."/>
            <person name="Chen H.Y."/>
            <person name="Chen S.E."/>
            <person name="Zhou L.G."/>
            <person name="Ni X.B."/>
            <person name="Tian J.H."/>
            <person name="Sheng Y."/>
            <person name="Liu T."/>
            <person name="Pan Y.S."/>
            <person name="Xia L.Y."/>
            <person name="Li J."/>
            <person name="Zhao F."/>
            <person name="Cao W.C."/>
        </authorList>
    </citation>
    <scope>NUCLEOTIDE SEQUENCE [LARGE SCALE GENOMIC DNA]</scope>
    <source>
        <strain evidence="1">HaeL-2018</strain>
    </source>
</reference>
<protein>
    <submittedName>
        <fullName evidence="1">Uncharacterized protein</fullName>
    </submittedName>
</protein>
<name>A0A9J6GQU3_HAELO</name>